<evidence type="ECO:0000313" key="1">
    <source>
        <dbReference type="EMBL" id="CAE0310440.1"/>
    </source>
</evidence>
<dbReference type="AlphaFoldDB" id="A0A7S3I0G3"/>
<reference evidence="1" key="1">
    <citation type="submission" date="2021-01" db="EMBL/GenBank/DDBJ databases">
        <authorList>
            <person name="Corre E."/>
            <person name="Pelletier E."/>
            <person name="Niang G."/>
            <person name="Scheremetjew M."/>
            <person name="Finn R."/>
            <person name="Kale V."/>
            <person name="Holt S."/>
            <person name="Cochrane G."/>
            <person name="Meng A."/>
            <person name="Brown T."/>
            <person name="Cohen L."/>
        </authorList>
    </citation>
    <scope>NUCLEOTIDE SEQUENCE</scope>
    <source>
        <strain evidence="1">Fehren 1</strain>
    </source>
</reference>
<protein>
    <submittedName>
        <fullName evidence="1">Uncharacterized protein</fullName>
    </submittedName>
</protein>
<dbReference type="EMBL" id="HBIE01017344">
    <property type="protein sequence ID" value="CAE0310440.1"/>
    <property type="molecule type" value="Transcribed_RNA"/>
</dbReference>
<proteinExistence type="predicted"/>
<organism evidence="1">
    <name type="scientific">Favella ehrenbergii</name>
    <dbReference type="NCBI Taxonomy" id="182087"/>
    <lineage>
        <taxon>Eukaryota</taxon>
        <taxon>Sar</taxon>
        <taxon>Alveolata</taxon>
        <taxon>Ciliophora</taxon>
        <taxon>Intramacronucleata</taxon>
        <taxon>Spirotrichea</taxon>
        <taxon>Choreotrichia</taxon>
        <taxon>Tintinnida</taxon>
        <taxon>Xystonellidae</taxon>
        <taxon>Favella</taxon>
    </lineage>
</organism>
<sequence length="176" mass="20156">MLIAVMGDTYERVIENKEVNATQTKLAIMDDLTAILPQESSEQAQELYLFLAIPALEEDDEGESWEGSLKRMTRLVERNTQALTSRLDKKTNALQDSIEEMSKKEIIQYRNMKAHLDNSMKIQSEKISRRVDNVRTEVQTINTKVDSVFGEIRSEFNAAREEIRECLSTIKLLGAE</sequence>
<name>A0A7S3I0G3_9SPIT</name>
<accession>A0A7S3I0G3</accession>
<gene>
    <name evidence="1" type="ORF">FEHR0123_LOCUS5357</name>
</gene>